<sequence>MKKRFDEVHFSPEHRYSLGIDRKVNGFYLAIPVSNGVVDYDEHYVLTREQYESFLADEEVALNFVERCRRRENDDLLIYEPGTNRGTPV</sequence>
<dbReference type="Proteomes" id="UP001190466">
    <property type="component" value="Chromosome"/>
</dbReference>
<gene>
    <name evidence="1" type="ORF">MU0050_004116</name>
</gene>
<evidence type="ECO:0000313" key="2">
    <source>
        <dbReference type="Proteomes" id="UP001190466"/>
    </source>
</evidence>
<proteinExistence type="predicted"/>
<organism evidence="1 2">
    <name type="scientific">[Mycobacterium] wendilense</name>
    <dbReference type="NCBI Taxonomy" id="3064284"/>
    <lineage>
        <taxon>Bacteria</taxon>
        <taxon>Bacillati</taxon>
        <taxon>Actinomycetota</taxon>
        <taxon>Actinomycetes</taxon>
        <taxon>Mycobacteriales</taxon>
        <taxon>Mycobacteriaceae</taxon>
        <taxon>Mycolicibacter</taxon>
    </lineage>
</organism>
<dbReference type="RefSeq" id="WP_316512185.1">
    <property type="nucleotide sequence ID" value="NZ_OY726395.1"/>
</dbReference>
<accession>A0ABM9MIP9</accession>
<name>A0ABM9MIP9_9MYCO</name>
<protein>
    <submittedName>
        <fullName evidence="1">Uncharacterized protein</fullName>
    </submittedName>
</protein>
<dbReference type="EMBL" id="OY726395">
    <property type="protein sequence ID" value="CAJ1586152.1"/>
    <property type="molecule type" value="Genomic_DNA"/>
</dbReference>
<keyword evidence="2" id="KW-1185">Reference proteome</keyword>
<reference evidence="1 2" key="1">
    <citation type="submission" date="2023-08" db="EMBL/GenBank/DDBJ databases">
        <authorList>
            <person name="Folkvardsen B D."/>
            <person name="Norman A."/>
        </authorList>
    </citation>
    <scope>NUCLEOTIDE SEQUENCE [LARGE SCALE GENOMIC DNA]</scope>
    <source>
        <strain evidence="1 2">Mu0050</strain>
    </source>
</reference>
<evidence type="ECO:0000313" key="1">
    <source>
        <dbReference type="EMBL" id="CAJ1586152.1"/>
    </source>
</evidence>